<dbReference type="EMBL" id="FN649741">
    <property type="protein sequence ID" value="CBN74457.1"/>
    <property type="molecule type" value="Genomic_DNA"/>
</dbReference>
<feature type="domain" description="ACT-like" evidence="13">
    <location>
        <begin position="512"/>
        <end position="583"/>
    </location>
</feature>
<keyword evidence="15" id="KW-1185">Reference proteome</keyword>
<dbReference type="EC" id="4.3.1.19" evidence="12"/>
<dbReference type="Proteomes" id="UP000002630">
    <property type="component" value="Linkage Group LG16"/>
</dbReference>
<proteinExistence type="inferred from homology"/>
<evidence type="ECO:0000256" key="1">
    <source>
        <dbReference type="ARBA" id="ARBA00001274"/>
    </source>
</evidence>
<dbReference type="InterPro" id="IPR005787">
    <property type="entry name" value="Thr_deHydtase_biosynth"/>
</dbReference>
<dbReference type="SUPFAM" id="SSF55021">
    <property type="entry name" value="ACT-like"/>
    <property type="match status" value="2"/>
</dbReference>
<dbReference type="InterPro" id="IPR045865">
    <property type="entry name" value="ACT-like_dom_sf"/>
</dbReference>
<dbReference type="Gene3D" id="3.40.50.1100">
    <property type="match status" value="2"/>
</dbReference>
<dbReference type="PROSITE" id="PS00165">
    <property type="entry name" value="DEHYDRATASE_SER_THR"/>
    <property type="match status" value="1"/>
</dbReference>
<dbReference type="PROSITE" id="PS51672">
    <property type="entry name" value="ACT_LIKE"/>
    <property type="match status" value="2"/>
</dbReference>
<evidence type="ECO:0000256" key="6">
    <source>
        <dbReference type="ARBA" id="ARBA00022605"/>
    </source>
</evidence>
<dbReference type="eggNOG" id="KOG1250">
    <property type="taxonomic scope" value="Eukaryota"/>
</dbReference>
<dbReference type="OMA" id="TRFEYTK"/>
<dbReference type="GO" id="GO:0030170">
    <property type="term" value="F:pyridoxal phosphate binding"/>
    <property type="evidence" value="ECO:0007669"/>
    <property type="project" value="InterPro"/>
</dbReference>
<evidence type="ECO:0000256" key="10">
    <source>
        <dbReference type="ARBA" id="ARBA00023239"/>
    </source>
</evidence>
<evidence type="ECO:0000256" key="8">
    <source>
        <dbReference type="ARBA" id="ARBA00022737"/>
    </source>
</evidence>
<accession>D8LJY8</accession>
<dbReference type="UniPathway" id="UPA00047">
    <property type="reaction ID" value="UER00054"/>
</dbReference>
<dbReference type="GO" id="GO:0009097">
    <property type="term" value="P:isoleucine biosynthetic process"/>
    <property type="evidence" value="ECO:0007669"/>
    <property type="project" value="UniProtKB-UniRule"/>
</dbReference>
<dbReference type="CDD" id="cd04907">
    <property type="entry name" value="ACT_ThrD-I_2"/>
    <property type="match status" value="1"/>
</dbReference>
<dbReference type="Gene3D" id="3.40.1020.10">
    <property type="entry name" value="Biosynthetic Threonine Deaminase, Domain 3"/>
    <property type="match status" value="1"/>
</dbReference>
<evidence type="ECO:0000256" key="11">
    <source>
        <dbReference type="ARBA" id="ARBA00023304"/>
    </source>
</evidence>
<evidence type="ECO:0000256" key="5">
    <source>
        <dbReference type="ARBA" id="ARBA00011881"/>
    </source>
</evidence>
<dbReference type="InParanoid" id="D8LJY8"/>
<dbReference type="InterPro" id="IPR001721">
    <property type="entry name" value="TD_ACT-like"/>
</dbReference>
<comment type="cofactor">
    <cofactor evidence="2 12">
        <name>pyridoxal 5'-phosphate</name>
        <dbReference type="ChEBI" id="CHEBI:597326"/>
    </cofactor>
</comment>
<comment type="similarity">
    <text evidence="4 12">Belongs to the serine/threonine dehydratase family.</text>
</comment>
<keyword evidence="6 12" id="KW-0028">Amino-acid biosynthesis</keyword>
<evidence type="ECO:0000313" key="15">
    <source>
        <dbReference type="Proteomes" id="UP000002630"/>
    </source>
</evidence>
<evidence type="ECO:0000256" key="4">
    <source>
        <dbReference type="ARBA" id="ARBA00010869"/>
    </source>
</evidence>
<dbReference type="OrthoDB" id="4418812at2759"/>
<dbReference type="InterPro" id="IPR001926">
    <property type="entry name" value="TrpB-like_PALP"/>
</dbReference>
<dbReference type="PANTHER" id="PTHR48078">
    <property type="entry name" value="THREONINE DEHYDRATASE, MITOCHONDRIAL-RELATED"/>
    <property type="match status" value="1"/>
</dbReference>
<dbReference type="GO" id="GO:0006567">
    <property type="term" value="P:L-threonine catabolic process"/>
    <property type="evidence" value="ECO:0007669"/>
    <property type="project" value="TreeGrafter"/>
</dbReference>
<comment type="subunit">
    <text evidence="5">Homotetramer.</text>
</comment>
<comment type="catalytic activity">
    <reaction evidence="1 12">
        <text>L-threonine = 2-oxobutanoate + NH4(+)</text>
        <dbReference type="Rhea" id="RHEA:22108"/>
        <dbReference type="ChEBI" id="CHEBI:16763"/>
        <dbReference type="ChEBI" id="CHEBI:28938"/>
        <dbReference type="ChEBI" id="CHEBI:57926"/>
        <dbReference type="EC" id="4.3.1.19"/>
    </reaction>
</comment>
<dbReference type="EMBL" id="FN648464">
    <property type="protein sequence ID" value="CBN74457.1"/>
    <property type="molecule type" value="Genomic_DNA"/>
</dbReference>
<evidence type="ECO:0000256" key="3">
    <source>
        <dbReference type="ARBA" id="ARBA00004810"/>
    </source>
</evidence>
<keyword evidence="9 12" id="KW-0663">Pyridoxal phosphate</keyword>
<evidence type="ECO:0000313" key="14">
    <source>
        <dbReference type="EMBL" id="CBN74457.1"/>
    </source>
</evidence>
<evidence type="ECO:0000256" key="9">
    <source>
        <dbReference type="ARBA" id="ARBA00022898"/>
    </source>
</evidence>
<dbReference type="Pfam" id="PF00585">
    <property type="entry name" value="Thr_dehydrat_C"/>
    <property type="match status" value="2"/>
</dbReference>
<dbReference type="InterPro" id="IPR038110">
    <property type="entry name" value="TD_ACT-like_sf"/>
</dbReference>
<dbReference type="NCBIfam" id="TIGR01124">
    <property type="entry name" value="ilvA_2Cterm"/>
    <property type="match status" value="1"/>
</dbReference>
<keyword evidence="7 12" id="KW-0412">Isoleucine biosynthesis</keyword>
<dbReference type="FunFam" id="3.40.50.1100:FF:000008">
    <property type="entry name" value="L-threonine dehydratase"/>
    <property type="match status" value="1"/>
</dbReference>
<dbReference type="GO" id="GO:0006565">
    <property type="term" value="P:L-serine catabolic process"/>
    <property type="evidence" value="ECO:0007669"/>
    <property type="project" value="TreeGrafter"/>
</dbReference>
<comment type="pathway">
    <text evidence="3 12">Amino-acid biosynthesis; L-isoleucine biosynthesis; 2-oxobutanoate from L-threonine: step 1/1.</text>
</comment>
<name>D8LJY8_ECTSI</name>
<evidence type="ECO:0000256" key="2">
    <source>
        <dbReference type="ARBA" id="ARBA00001933"/>
    </source>
</evidence>
<gene>
    <name evidence="14" type="primary">TAL2</name>
    <name evidence="14" type="ORF">Esi_0028_0036</name>
</gene>
<evidence type="ECO:0000259" key="13">
    <source>
        <dbReference type="PROSITE" id="PS51672"/>
    </source>
</evidence>
<organism evidence="14 15">
    <name type="scientific">Ectocarpus siliculosus</name>
    <name type="common">Brown alga</name>
    <name type="synonym">Conferva siliculosa</name>
    <dbReference type="NCBI Taxonomy" id="2880"/>
    <lineage>
        <taxon>Eukaryota</taxon>
        <taxon>Sar</taxon>
        <taxon>Stramenopiles</taxon>
        <taxon>Ochrophyta</taxon>
        <taxon>PX clade</taxon>
        <taxon>Phaeophyceae</taxon>
        <taxon>Ectocarpales</taxon>
        <taxon>Ectocarpaceae</taxon>
        <taxon>Ectocarpus</taxon>
    </lineage>
</organism>
<evidence type="ECO:0000256" key="7">
    <source>
        <dbReference type="ARBA" id="ARBA00022624"/>
    </source>
</evidence>
<dbReference type="STRING" id="2880.D8LJY8"/>
<dbReference type="PANTHER" id="PTHR48078:SF11">
    <property type="entry name" value="THREONINE DEHYDRATASE, MITOCHONDRIAL"/>
    <property type="match status" value="1"/>
</dbReference>
<dbReference type="InterPro" id="IPR000634">
    <property type="entry name" value="Ser/Thr_deHydtase_PyrdxlP-BS"/>
</dbReference>
<feature type="domain" description="ACT-like" evidence="13">
    <location>
        <begin position="414"/>
        <end position="489"/>
    </location>
</feature>
<dbReference type="InterPro" id="IPR036052">
    <property type="entry name" value="TrpB-like_PALP_sf"/>
</dbReference>
<dbReference type="CDD" id="cd01562">
    <property type="entry name" value="Thr-dehyd"/>
    <property type="match status" value="1"/>
</dbReference>
<keyword evidence="11 12" id="KW-0100">Branched-chain amino acid biosynthesis</keyword>
<keyword evidence="10 12" id="KW-0456">Lyase</keyword>
<dbReference type="Pfam" id="PF00291">
    <property type="entry name" value="PALP"/>
    <property type="match status" value="1"/>
</dbReference>
<sequence length="595" mass="64219">MTTTSAQRALEATLARLGKRSAAGRQQLRRRSRACWSGATTAVAVRGERFFSSTAVTAAAPSAAVEIPGGRGKGGTGAAVVAKKPMDGYLNKVLNARVYDVAIDTPLQKAVNMSNDLNNNIFFKREDLQPVHSFKLRGAYNKMSSLPRSALDTGVVACSAGNHAQGVALSAKKLNVKAVIVMPLATPMIKVNAVRNHGGPTVSIRLHGMNYDEAAEEANRLVEEEGLSLIHPFDDPEVIAGQGTIGMEILKERNGRALDIVFCCCGGGGLVAGVAAYIKQVRPEVKVIGVEPEDAAGMTLSTKADQVITLPSVGLFADGAAVRTTGAETFRVARDYVDSMMTVTTDEICQAIKLGFNDTRCVMEPAGALAIAGMRKYLKDQGLVGHSVVAVCSGANMDFDRLRFVSERADSSETLISATIPERPGAFQELYSVVFPRNVTEFSYRYHTSSRADMMVSFQALEGTSRKDDALTVVEGLRSKGMEVMDLSSNELAKAHARHMVGGRSPNVMNEVLYRFEFPESPGALSRFLAALSGGWNVSLFHYRNHGSDFGRVLAGIQVPPGEMAEFHEFLKELGYTYHDESRNPVYSQFFKSGR</sequence>
<dbReference type="InterPro" id="IPR050147">
    <property type="entry name" value="Ser/Thr_Dehydratase"/>
</dbReference>
<dbReference type="GO" id="GO:0004794">
    <property type="term" value="F:threonine deaminase activity"/>
    <property type="evidence" value="ECO:0007669"/>
    <property type="project" value="UniProtKB-UniRule"/>
</dbReference>
<protein>
    <recommendedName>
        <fullName evidence="12">Threonine dehydratase</fullName>
        <ecNumber evidence="12">4.3.1.19</ecNumber>
    </recommendedName>
    <alternativeName>
        <fullName evidence="12">Threonine deaminase</fullName>
    </alternativeName>
</protein>
<evidence type="ECO:0000256" key="12">
    <source>
        <dbReference type="RuleBase" id="RU362012"/>
    </source>
</evidence>
<dbReference type="AlphaFoldDB" id="D8LJY8"/>
<dbReference type="FunFam" id="3.40.1020.10:FF:000001">
    <property type="entry name" value="L-threonine dehydratase"/>
    <property type="match status" value="1"/>
</dbReference>
<reference evidence="14 15" key="1">
    <citation type="journal article" date="2010" name="Nature">
        <title>The Ectocarpus genome and the independent evolution of multicellularity in brown algae.</title>
        <authorList>
            <person name="Cock J.M."/>
            <person name="Sterck L."/>
            <person name="Rouze P."/>
            <person name="Scornet D."/>
            <person name="Allen A.E."/>
            <person name="Amoutzias G."/>
            <person name="Anthouard V."/>
            <person name="Artiguenave F."/>
            <person name="Aury J.M."/>
            <person name="Badger J.H."/>
            <person name="Beszteri B."/>
            <person name="Billiau K."/>
            <person name="Bonnet E."/>
            <person name="Bothwell J.H."/>
            <person name="Bowler C."/>
            <person name="Boyen C."/>
            <person name="Brownlee C."/>
            <person name="Carrano C.J."/>
            <person name="Charrier B."/>
            <person name="Cho G.Y."/>
            <person name="Coelho S.M."/>
            <person name="Collen J."/>
            <person name="Corre E."/>
            <person name="Da Silva C."/>
            <person name="Delage L."/>
            <person name="Delaroque N."/>
            <person name="Dittami S.M."/>
            <person name="Doulbeau S."/>
            <person name="Elias M."/>
            <person name="Farnham G."/>
            <person name="Gachon C.M."/>
            <person name="Gschloessl B."/>
            <person name="Heesch S."/>
            <person name="Jabbari K."/>
            <person name="Jubin C."/>
            <person name="Kawai H."/>
            <person name="Kimura K."/>
            <person name="Kloareg B."/>
            <person name="Kupper F.C."/>
            <person name="Lang D."/>
            <person name="Le Bail A."/>
            <person name="Leblanc C."/>
            <person name="Lerouge P."/>
            <person name="Lohr M."/>
            <person name="Lopez P.J."/>
            <person name="Martens C."/>
            <person name="Maumus F."/>
            <person name="Michel G."/>
            <person name="Miranda-Saavedra D."/>
            <person name="Morales J."/>
            <person name="Moreau H."/>
            <person name="Motomura T."/>
            <person name="Nagasato C."/>
            <person name="Napoli C.A."/>
            <person name="Nelson D.R."/>
            <person name="Nyvall-Collen P."/>
            <person name="Peters A.F."/>
            <person name="Pommier C."/>
            <person name="Potin P."/>
            <person name="Poulain J."/>
            <person name="Quesneville H."/>
            <person name="Read B."/>
            <person name="Rensing S.A."/>
            <person name="Ritter A."/>
            <person name="Rousvoal S."/>
            <person name="Samanta M."/>
            <person name="Samson G."/>
            <person name="Schroeder D.C."/>
            <person name="Segurens B."/>
            <person name="Strittmatter M."/>
            <person name="Tonon T."/>
            <person name="Tregear J.W."/>
            <person name="Valentin K."/>
            <person name="von Dassow P."/>
            <person name="Yamagishi T."/>
            <person name="Van de Peer Y."/>
            <person name="Wincker P."/>
        </authorList>
    </citation>
    <scope>NUCLEOTIDE SEQUENCE [LARGE SCALE GENOMIC DNA]</scope>
    <source>
        <strain evidence="15">Ec32 / CCAP1310/4</strain>
    </source>
</reference>
<dbReference type="GO" id="GO:0003941">
    <property type="term" value="F:L-serine ammonia-lyase activity"/>
    <property type="evidence" value="ECO:0007669"/>
    <property type="project" value="TreeGrafter"/>
</dbReference>
<keyword evidence="8" id="KW-0677">Repeat</keyword>
<dbReference type="SUPFAM" id="SSF53686">
    <property type="entry name" value="Tryptophan synthase beta subunit-like PLP-dependent enzymes"/>
    <property type="match status" value="1"/>
</dbReference>
<dbReference type="NCBIfam" id="NF006674">
    <property type="entry name" value="PRK09224.1"/>
    <property type="match status" value="1"/>
</dbReference>